<keyword evidence="4" id="KW-1185">Reference proteome</keyword>
<keyword evidence="2" id="KW-0812">Transmembrane</keyword>
<dbReference type="RefSeq" id="WP_143897588.1">
    <property type="nucleotide sequence ID" value="NZ_CP083911.1"/>
</dbReference>
<accession>A0A554XAW5</accession>
<keyword evidence="2" id="KW-0472">Membrane</keyword>
<name>A0A554XAW5_9BURK</name>
<feature type="region of interest" description="Disordered" evidence="1">
    <location>
        <begin position="1"/>
        <end position="24"/>
    </location>
</feature>
<sequence>MGENANLGASRPTLPRPARTVPPYHTGKVQIGIAYVSRQRPDHDRDALRLQEALLRAHLQQQRSYDIDGVLIAACIVIALLALVLAGPIAG</sequence>
<dbReference type="Proteomes" id="UP000317763">
    <property type="component" value="Unassembled WGS sequence"/>
</dbReference>
<evidence type="ECO:0000256" key="2">
    <source>
        <dbReference type="SAM" id="Phobius"/>
    </source>
</evidence>
<keyword evidence="2" id="KW-1133">Transmembrane helix</keyword>
<comment type="caution">
    <text evidence="3">The sequence shown here is derived from an EMBL/GenBank/DDBJ whole genome shotgun (WGS) entry which is preliminary data.</text>
</comment>
<dbReference type="OrthoDB" id="9155731at2"/>
<evidence type="ECO:0000313" key="4">
    <source>
        <dbReference type="Proteomes" id="UP000317763"/>
    </source>
</evidence>
<gene>
    <name evidence="3" type="ORF">Ttaiw_00842</name>
</gene>
<feature type="transmembrane region" description="Helical" evidence="2">
    <location>
        <begin position="70"/>
        <end position="90"/>
    </location>
</feature>
<dbReference type="EMBL" id="VJOM01000006">
    <property type="protein sequence ID" value="TSE32981.1"/>
    <property type="molecule type" value="Genomic_DNA"/>
</dbReference>
<protein>
    <submittedName>
        <fullName evidence="3">Uncharacterized protein</fullName>
    </submittedName>
</protein>
<evidence type="ECO:0000256" key="1">
    <source>
        <dbReference type="SAM" id="MobiDB-lite"/>
    </source>
</evidence>
<evidence type="ECO:0000313" key="3">
    <source>
        <dbReference type="EMBL" id="TSE32981.1"/>
    </source>
</evidence>
<organism evidence="3 4">
    <name type="scientific">Tepidimonas taiwanensis</name>
    <dbReference type="NCBI Taxonomy" id="307486"/>
    <lineage>
        <taxon>Bacteria</taxon>
        <taxon>Pseudomonadati</taxon>
        <taxon>Pseudomonadota</taxon>
        <taxon>Betaproteobacteria</taxon>
        <taxon>Burkholderiales</taxon>
        <taxon>Tepidimonas</taxon>
    </lineage>
</organism>
<reference evidence="3 4" key="1">
    <citation type="submission" date="2019-07" db="EMBL/GenBank/DDBJ databases">
        <title>Tepidimonas taiwanensis I1-1 draft genome.</title>
        <authorList>
            <person name="Da Costa M.S."/>
            <person name="Froufe H.J.C."/>
            <person name="Egas C."/>
            <person name="Albuquerque L."/>
        </authorList>
    </citation>
    <scope>NUCLEOTIDE SEQUENCE [LARGE SCALE GENOMIC DNA]</scope>
    <source>
        <strain evidence="3 4">I1-1</strain>
    </source>
</reference>
<proteinExistence type="predicted"/>
<dbReference type="AlphaFoldDB" id="A0A554XAW5"/>